<gene>
    <name evidence="3" type="ORF">FE784_39220</name>
</gene>
<dbReference type="GO" id="GO:0016491">
    <property type="term" value="F:oxidoreductase activity"/>
    <property type="evidence" value="ECO:0007669"/>
    <property type="project" value="UniProtKB-KW"/>
</dbReference>
<dbReference type="Pfam" id="PF13561">
    <property type="entry name" value="adh_short_C2"/>
    <property type="match status" value="1"/>
</dbReference>
<dbReference type="Proteomes" id="UP000307943">
    <property type="component" value="Unassembled WGS sequence"/>
</dbReference>
<name>A0A5C4SVE6_9BACL</name>
<keyword evidence="2" id="KW-0560">Oxidoreductase</keyword>
<dbReference type="EMBL" id="VDCQ01000113">
    <property type="protein sequence ID" value="TNJ55783.1"/>
    <property type="molecule type" value="Genomic_DNA"/>
</dbReference>
<keyword evidence="4" id="KW-1185">Reference proteome</keyword>
<proteinExistence type="inferred from homology"/>
<evidence type="ECO:0000256" key="2">
    <source>
        <dbReference type="ARBA" id="ARBA00023002"/>
    </source>
</evidence>
<dbReference type="PRINTS" id="PR00081">
    <property type="entry name" value="GDHRDH"/>
</dbReference>
<sequence length="247" mass="26202">MRFQHKVVIVTGGASGIGATTARLFAEEGAKVVIADYSDKGREVSRTLNEKGLDSFFVQTDVSNEDAVIRMVGNTVRRYGRLDVLFANAGVASDGPTDQIDYEVWQKTIQVNLSGVFLCNKHAIKQMLAQGEGGSIVNCGSVHSFVGKARVAAYASAKGGVHMLTRSSAAAYAANGIRVNTVCPGYIETSLISGLKEEMVRYLQAQHPIGRMGTTEEVGKAVLFLASEDASFITGASLLVDGGYTAV</sequence>
<comment type="similarity">
    <text evidence="1">Belongs to the short-chain dehydrogenases/reductases (SDR) family.</text>
</comment>
<accession>A0A5C4SVE6</accession>
<dbReference type="PANTHER" id="PTHR24321:SF11">
    <property type="entry name" value="BLR0893 PROTEIN"/>
    <property type="match status" value="1"/>
</dbReference>
<dbReference type="InterPro" id="IPR036291">
    <property type="entry name" value="NAD(P)-bd_dom_sf"/>
</dbReference>
<dbReference type="FunFam" id="3.40.50.720:FF:000084">
    <property type="entry name" value="Short-chain dehydrogenase reductase"/>
    <property type="match status" value="1"/>
</dbReference>
<dbReference type="SUPFAM" id="SSF51735">
    <property type="entry name" value="NAD(P)-binding Rossmann-fold domains"/>
    <property type="match status" value="1"/>
</dbReference>
<comment type="caution">
    <text evidence="3">The sequence shown here is derived from an EMBL/GenBank/DDBJ whole genome shotgun (WGS) entry which is preliminary data.</text>
</comment>
<dbReference type="GO" id="GO:0008206">
    <property type="term" value="P:bile acid metabolic process"/>
    <property type="evidence" value="ECO:0007669"/>
    <property type="project" value="UniProtKB-ARBA"/>
</dbReference>
<protein>
    <submittedName>
        <fullName evidence="3">SDR family oxidoreductase</fullName>
    </submittedName>
</protein>
<dbReference type="Gene3D" id="3.40.50.720">
    <property type="entry name" value="NAD(P)-binding Rossmann-like Domain"/>
    <property type="match status" value="1"/>
</dbReference>
<dbReference type="PRINTS" id="PR00080">
    <property type="entry name" value="SDRFAMILY"/>
</dbReference>
<reference evidence="3 4" key="1">
    <citation type="submission" date="2019-05" db="EMBL/GenBank/DDBJ databases">
        <title>We sequenced the genome of Paenibacillus hemerocallicola KCTC 33185 for further insight into its adaptation and study the phylogeny of Paenibacillus.</title>
        <authorList>
            <person name="Narsing Rao M.P."/>
        </authorList>
    </citation>
    <scope>NUCLEOTIDE SEQUENCE [LARGE SCALE GENOMIC DNA]</scope>
    <source>
        <strain evidence="3 4">KCTC 33185</strain>
    </source>
</reference>
<evidence type="ECO:0000313" key="4">
    <source>
        <dbReference type="Proteomes" id="UP000307943"/>
    </source>
</evidence>
<dbReference type="PANTHER" id="PTHR24321">
    <property type="entry name" value="DEHYDROGENASES, SHORT CHAIN"/>
    <property type="match status" value="1"/>
</dbReference>
<dbReference type="AlphaFoldDB" id="A0A5C4SVE6"/>
<dbReference type="RefSeq" id="WP_139607754.1">
    <property type="nucleotide sequence ID" value="NZ_VDCQ01000113.1"/>
</dbReference>
<evidence type="ECO:0000313" key="3">
    <source>
        <dbReference type="EMBL" id="TNJ55783.1"/>
    </source>
</evidence>
<evidence type="ECO:0000256" key="1">
    <source>
        <dbReference type="ARBA" id="ARBA00006484"/>
    </source>
</evidence>
<dbReference type="InterPro" id="IPR002347">
    <property type="entry name" value="SDR_fam"/>
</dbReference>
<dbReference type="OrthoDB" id="9803333at2"/>
<dbReference type="NCBIfam" id="NF005559">
    <property type="entry name" value="PRK07231.1"/>
    <property type="match status" value="1"/>
</dbReference>
<dbReference type="CDD" id="cd05233">
    <property type="entry name" value="SDR_c"/>
    <property type="match status" value="1"/>
</dbReference>
<organism evidence="3 4">
    <name type="scientific">Paenibacillus hemerocallicola</name>
    <dbReference type="NCBI Taxonomy" id="1172614"/>
    <lineage>
        <taxon>Bacteria</taxon>
        <taxon>Bacillati</taxon>
        <taxon>Bacillota</taxon>
        <taxon>Bacilli</taxon>
        <taxon>Bacillales</taxon>
        <taxon>Paenibacillaceae</taxon>
        <taxon>Paenibacillus</taxon>
    </lineage>
</organism>